<feature type="compositionally biased region" description="Low complexity" evidence="1">
    <location>
        <begin position="75"/>
        <end position="87"/>
    </location>
</feature>
<feature type="non-terminal residue" evidence="2">
    <location>
        <position position="259"/>
    </location>
</feature>
<gene>
    <name evidence="2" type="ORF">BT96DRAFT_1061271</name>
</gene>
<proteinExistence type="predicted"/>
<name>A0A6A4G9Y3_9AGAR</name>
<feature type="non-terminal residue" evidence="2">
    <location>
        <position position="1"/>
    </location>
</feature>
<evidence type="ECO:0000313" key="2">
    <source>
        <dbReference type="EMBL" id="KAE9382279.1"/>
    </source>
</evidence>
<accession>A0A6A4G9Y3</accession>
<keyword evidence="3" id="KW-1185">Reference proteome</keyword>
<feature type="compositionally biased region" description="Basic and acidic residues" evidence="1">
    <location>
        <begin position="90"/>
        <end position="116"/>
    </location>
</feature>
<organism evidence="2 3">
    <name type="scientific">Gymnopus androsaceus JB14</name>
    <dbReference type="NCBI Taxonomy" id="1447944"/>
    <lineage>
        <taxon>Eukaryota</taxon>
        <taxon>Fungi</taxon>
        <taxon>Dikarya</taxon>
        <taxon>Basidiomycota</taxon>
        <taxon>Agaricomycotina</taxon>
        <taxon>Agaricomycetes</taxon>
        <taxon>Agaricomycetidae</taxon>
        <taxon>Agaricales</taxon>
        <taxon>Marasmiineae</taxon>
        <taxon>Omphalotaceae</taxon>
        <taxon>Gymnopus</taxon>
    </lineage>
</organism>
<sequence length="259" mass="29054">GQDPTTSVVGGYIDTQWVIEEAEENKFRKRVDFVLGQVTILENRRDQRNWWTFQRILVQPAQESELEQVKEPKQDVVQPVPVSEPQVKGPKKDVPRVAPEQEKRSPQPAPVDRDQSSEEPECFMPDFATWTTDTQFASSPWPVSDLEVPPAYHDIDQNSEEGRRLLHGMLPIQKHQGIGGAARATGPRPADQLESLMRDFAASPPEASFETFDNGLESRALNHPIYGYGRTSRTANAPFGSSPPGSPFENIDNDLNRPI</sequence>
<reference evidence="2" key="1">
    <citation type="journal article" date="2019" name="Environ. Microbiol.">
        <title>Fungal ecological strategies reflected in gene transcription - a case study of two litter decomposers.</title>
        <authorList>
            <person name="Barbi F."/>
            <person name="Kohler A."/>
            <person name="Barry K."/>
            <person name="Baskaran P."/>
            <person name="Daum C."/>
            <person name="Fauchery L."/>
            <person name="Ihrmark K."/>
            <person name="Kuo A."/>
            <person name="LaButti K."/>
            <person name="Lipzen A."/>
            <person name="Morin E."/>
            <person name="Grigoriev I.V."/>
            <person name="Henrissat B."/>
            <person name="Lindahl B."/>
            <person name="Martin F."/>
        </authorList>
    </citation>
    <scope>NUCLEOTIDE SEQUENCE</scope>
    <source>
        <strain evidence="2">JB14</strain>
    </source>
</reference>
<evidence type="ECO:0000313" key="3">
    <source>
        <dbReference type="Proteomes" id="UP000799118"/>
    </source>
</evidence>
<dbReference type="Proteomes" id="UP000799118">
    <property type="component" value="Unassembled WGS sequence"/>
</dbReference>
<evidence type="ECO:0000256" key="1">
    <source>
        <dbReference type="SAM" id="MobiDB-lite"/>
    </source>
</evidence>
<protein>
    <submittedName>
        <fullName evidence="2">Uncharacterized protein</fullName>
    </submittedName>
</protein>
<feature type="region of interest" description="Disordered" evidence="1">
    <location>
        <begin position="62"/>
        <end position="120"/>
    </location>
</feature>
<dbReference type="AlphaFoldDB" id="A0A6A4G9Y3"/>
<dbReference type="EMBL" id="ML771875">
    <property type="protein sequence ID" value="KAE9382279.1"/>
    <property type="molecule type" value="Genomic_DNA"/>
</dbReference>
<feature type="region of interest" description="Disordered" evidence="1">
    <location>
        <begin position="226"/>
        <end position="259"/>
    </location>
</feature>